<name>A0AAQ3SBJ7_VIGMU</name>
<protein>
    <submittedName>
        <fullName evidence="1">Uncharacterized protein</fullName>
    </submittedName>
</protein>
<dbReference type="AlphaFoldDB" id="A0AAQ3SBJ7"/>
<evidence type="ECO:0000313" key="1">
    <source>
        <dbReference type="EMBL" id="WVZ26334.1"/>
    </source>
</evidence>
<dbReference type="EMBL" id="CP144700">
    <property type="protein sequence ID" value="WVZ26334.1"/>
    <property type="molecule type" value="Genomic_DNA"/>
</dbReference>
<evidence type="ECO:0000313" key="2">
    <source>
        <dbReference type="Proteomes" id="UP001374535"/>
    </source>
</evidence>
<reference evidence="1 2" key="1">
    <citation type="journal article" date="2023" name="Life. Sci Alliance">
        <title>Evolutionary insights into 3D genome organization and epigenetic landscape of Vigna mungo.</title>
        <authorList>
            <person name="Junaid A."/>
            <person name="Singh B."/>
            <person name="Bhatia S."/>
        </authorList>
    </citation>
    <scope>NUCLEOTIDE SEQUENCE [LARGE SCALE GENOMIC DNA]</scope>
    <source>
        <strain evidence="1">Urdbean</strain>
    </source>
</reference>
<organism evidence="1 2">
    <name type="scientific">Vigna mungo</name>
    <name type="common">Black gram</name>
    <name type="synonym">Phaseolus mungo</name>
    <dbReference type="NCBI Taxonomy" id="3915"/>
    <lineage>
        <taxon>Eukaryota</taxon>
        <taxon>Viridiplantae</taxon>
        <taxon>Streptophyta</taxon>
        <taxon>Embryophyta</taxon>
        <taxon>Tracheophyta</taxon>
        <taxon>Spermatophyta</taxon>
        <taxon>Magnoliopsida</taxon>
        <taxon>eudicotyledons</taxon>
        <taxon>Gunneridae</taxon>
        <taxon>Pentapetalae</taxon>
        <taxon>rosids</taxon>
        <taxon>fabids</taxon>
        <taxon>Fabales</taxon>
        <taxon>Fabaceae</taxon>
        <taxon>Papilionoideae</taxon>
        <taxon>50 kb inversion clade</taxon>
        <taxon>NPAAA clade</taxon>
        <taxon>indigoferoid/millettioid clade</taxon>
        <taxon>Phaseoleae</taxon>
        <taxon>Vigna</taxon>
    </lineage>
</organism>
<accession>A0AAQ3SBJ7</accession>
<proteinExistence type="predicted"/>
<sequence>MSRSKSRCIKSATKNLTKIMLLCFYSLKTKSIILTNLNIERKNLTSMYSTPMSIRLSAMPCFENKLISPPDPTGDWSISQGDFIKILYLFCPSGKLLTTGSFSSSKNHT</sequence>
<dbReference type="Proteomes" id="UP001374535">
    <property type="component" value="Chromosome 1"/>
</dbReference>
<gene>
    <name evidence="1" type="ORF">V8G54_004878</name>
</gene>
<keyword evidence="2" id="KW-1185">Reference proteome</keyword>